<evidence type="ECO:0000313" key="1">
    <source>
        <dbReference type="EMBL" id="EJX00737.1"/>
    </source>
</evidence>
<name>J9G0H6_9ZZZZ</name>
<accession>J9G0H6</accession>
<proteinExistence type="predicted"/>
<dbReference type="AlphaFoldDB" id="J9G0H6"/>
<reference evidence="1" key="1">
    <citation type="journal article" date="2012" name="PLoS ONE">
        <title>Gene sets for utilization of primary and secondary nutrition supplies in the distal gut of endangered iberian lynx.</title>
        <authorList>
            <person name="Alcaide M."/>
            <person name="Messina E."/>
            <person name="Richter M."/>
            <person name="Bargiela R."/>
            <person name="Peplies J."/>
            <person name="Huws S.A."/>
            <person name="Newbold C.J."/>
            <person name="Golyshin P.N."/>
            <person name="Simon M.A."/>
            <person name="Lopez G."/>
            <person name="Yakimov M.M."/>
            <person name="Ferrer M."/>
        </authorList>
    </citation>
    <scope>NUCLEOTIDE SEQUENCE</scope>
</reference>
<sequence>MFVAAARSCGIPARIDPVTGTTQYMLPNLSETGKDPAEKSKAKIKGLKTREDFHKVEWENVDFQEDTAIGKQPHVGTLYLNFTPREYMENPKYFYHFTLSRLQNGFPNLQEYGEGDNWKDNFKTGMPIAPGNYLLTSGTRMANGSVLARFCGFTVPTGEKVNVPLVMREDKEEAAVIGNFNSENKYYDCKDKAFKSILSTTGRGYFVVGLIRANHEPTNHILHDIAKLHQDLEKWGRTLILLFPSQDEYDRFQKNCAEFKQLPSNLRFGIDTEGQVSKDLFSNGLTHSKELPIVIIGDTFNRVVFKTQGYTIGLGEQLKQTIGKL</sequence>
<comment type="caution">
    <text evidence="1">The sequence shown here is derived from an EMBL/GenBank/DDBJ whole genome shotgun (WGS) entry which is preliminary data.</text>
</comment>
<dbReference type="EMBL" id="AMCI01003250">
    <property type="protein sequence ID" value="EJX00737.1"/>
    <property type="molecule type" value="Genomic_DNA"/>
</dbReference>
<organism evidence="1">
    <name type="scientific">gut metagenome</name>
    <dbReference type="NCBI Taxonomy" id="749906"/>
    <lineage>
        <taxon>unclassified sequences</taxon>
        <taxon>metagenomes</taxon>
        <taxon>organismal metagenomes</taxon>
    </lineage>
</organism>
<gene>
    <name evidence="1" type="ORF">EVA_11157</name>
</gene>
<protein>
    <submittedName>
        <fullName evidence="1">Transglutaminase-related protein</fullName>
    </submittedName>
</protein>